<evidence type="ECO:0000256" key="5">
    <source>
        <dbReference type="ARBA" id="ARBA00022840"/>
    </source>
</evidence>
<dbReference type="EMBL" id="NRSH01000026">
    <property type="protein sequence ID" value="MBK1726158.1"/>
    <property type="molecule type" value="Genomic_DNA"/>
</dbReference>
<evidence type="ECO:0000256" key="1">
    <source>
        <dbReference type="ARBA" id="ARBA00009427"/>
    </source>
</evidence>
<proteinExistence type="inferred from homology"/>
<protein>
    <recommendedName>
        <fullName evidence="8">Cytidylate kinase</fullName>
        <shortName evidence="8">CK</shortName>
        <ecNumber evidence="8">2.7.4.25</ecNumber>
    </recommendedName>
    <alternativeName>
        <fullName evidence="8">Cytidine monophosphate kinase</fullName>
        <shortName evidence="8">CMP kinase</shortName>
    </alternativeName>
</protein>
<keyword evidence="3 8" id="KW-0547">Nucleotide-binding</keyword>
<dbReference type="GO" id="GO:0016301">
    <property type="term" value="F:kinase activity"/>
    <property type="evidence" value="ECO:0007669"/>
    <property type="project" value="UniProtKB-KW"/>
</dbReference>
<dbReference type="CDD" id="cd02020">
    <property type="entry name" value="CMPK"/>
    <property type="match status" value="1"/>
</dbReference>
<dbReference type="NCBIfam" id="TIGR00017">
    <property type="entry name" value="cmk"/>
    <property type="match status" value="1"/>
</dbReference>
<keyword evidence="4 8" id="KW-0418">Kinase</keyword>
<dbReference type="PANTHER" id="PTHR21299:SF2">
    <property type="entry name" value="CYTIDYLATE KINASE"/>
    <property type="match status" value="1"/>
</dbReference>
<evidence type="ECO:0000256" key="7">
    <source>
        <dbReference type="ARBA" id="ARBA00048478"/>
    </source>
</evidence>
<keyword evidence="5 8" id="KW-0067">ATP-binding</keyword>
<evidence type="ECO:0000313" key="10">
    <source>
        <dbReference type="EMBL" id="MBK1726158.1"/>
    </source>
</evidence>
<comment type="subcellular location">
    <subcellularLocation>
        <location evidence="8">Cytoplasm</location>
    </subcellularLocation>
</comment>
<evidence type="ECO:0000259" key="9">
    <source>
        <dbReference type="Pfam" id="PF02224"/>
    </source>
</evidence>
<dbReference type="EC" id="2.7.4.25" evidence="8"/>
<evidence type="ECO:0000256" key="2">
    <source>
        <dbReference type="ARBA" id="ARBA00022679"/>
    </source>
</evidence>
<name>A0ABS1E3S5_9GAMM</name>
<evidence type="ECO:0000256" key="6">
    <source>
        <dbReference type="ARBA" id="ARBA00047615"/>
    </source>
</evidence>
<keyword evidence="11" id="KW-1185">Reference proteome</keyword>
<reference evidence="10 11" key="1">
    <citation type="journal article" date="2020" name="Microorganisms">
        <title>Osmotic Adaptation and Compatible Solute Biosynthesis of Phototrophic Bacteria as Revealed from Genome Analyses.</title>
        <authorList>
            <person name="Imhoff J.F."/>
            <person name="Rahn T."/>
            <person name="Kunzel S."/>
            <person name="Keller A."/>
            <person name="Neulinger S.C."/>
        </authorList>
    </citation>
    <scope>NUCLEOTIDE SEQUENCE [LARGE SCALE GENOMIC DNA]</scope>
    <source>
        <strain evidence="10 11">DSM 15116</strain>
    </source>
</reference>
<dbReference type="PANTHER" id="PTHR21299">
    <property type="entry name" value="CYTIDYLATE KINASE/PANTOATE-BETA-ALANINE LIGASE"/>
    <property type="match status" value="1"/>
</dbReference>
<evidence type="ECO:0000256" key="3">
    <source>
        <dbReference type="ARBA" id="ARBA00022741"/>
    </source>
</evidence>
<dbReference type="Pfam" id="PF02224">
    <property type="entry name" value="Cytidylate_kin"/>
    <property type="match status" value="1"/>
</dbReference>
<comment type="similarity">
    <text evidence="1 8">Belongs to the cytidylate kinase family. Type 1 subfamily.</text>
</comment>
<evidence type="ECO:0000256" key="4">
    <source>
        <dbReference type="ARBA" id="ARBA00022777"/>
    </source>
</evidence>
<keyword evidence="8" id="KW-0963">Cytoplasm</keyword>
<dbReference type="InterPro" id="IPR011994">
    <property type="entry name" value="Cytidylate_kinase_dom"/>
</dbReference>
<organism evidence="10 11">
    <name type="scientific">Halorhodospira neutriphila</name>
    <dbReference type="NCBI Taxonomy" id="168379"/>
    <lineage>
        <taxon>Bacteria</taxon>
        <taxon>Pseudomonadati</taxon>
        <taxon>Pseudomonadota</taxon>
        <taxon>Gammaproteobacteria</taxon>
        <taxon>Chromatiales</taxon>
        <taxon>Ectothiorhodospiraceae</taxon>
        <taxon>Halorhodospira</taxon>
    </lineage>
</organism>
<evidence type="ECO:0000256" key="8">
    <source>
        <dbReference type="HAMAP-Rule" id="MF_00238"/>
    </source>
</evidence>
<feature type="binding site" evidence="8">
    <location>
        <begin position="19"/>
        <end position="27"/>
    </location>
    <ligand>
        <name>ATP</name>
        <dbReference type="ChEBI" id="CHEBI:30616"/>
    </ligand>
</feature>
<dbReference type="Gene3D" id="3.40.50.300">
    <property type="entry name" value="P-loop containing nucleotide triphosphate hydrolases"/>
    <property type="match status" value="1"/>
</dbReference>
<feature type="domain" description="Cytidylate kinase" evidence="9">
    <location>
        <begin position="16"/>
        <end position="228"/>
    </location>
</feature>
<accession>A0ABS1E3S5</accession>
<comment type="caution">
    <text evidence="10">The sequence shown here is derived from an EMBL/GenBank/DDBJ whole genome shotgun (WGS) entry which is preliminary data.</text>
</comment>
<comment type="catalytic activity">
    <reaction evidence="6 8">
        <text>dCMP + ATP = dCDP + ADP</text>
        <dbReference type="Rhea" id="RHEA:25094"/>
        <dbReference type="ChEBI" id="CHEBI:30616"/>
        <dbReference type="ChEBI" id="CHEBI:57566"/>
        <dbReference type="ChEBI" id="CHEBI:58593"/>
        <dbReference type="ChEBI" id="CHEBI:456216"/>
        <dbReference type="EC" id="2.7.4.25"/>
    </reaction>
</comment>
<sequence>MSESEISGAAQAPVLALDGPSGAGKGTVAREVVRTTGWHFLDSGALYRLTGLYCQRRGVDPAADAAGAAGLAAQLPAAFRLDAGAERVLLDGEDVTAQLRTETTGALASQVAALQPVREALLQRQRDFRRPPGLVADGRDMGTVVFPGAELKIFLTASAEERARRRHNQLKEQGIDVSLDALTEEIAERDQRDASRATAPLQPASDAQILDTTGLEVPQVVEQVLERLRARLGLPGAAARG</sequence>
<dbReference type="HAMAP" id="MF_00238">
    <property type="entry name" value="Cytidyl_kinase_type1"/>
    <property type="match status" value="1"/>
</dbReference>
<evidence type="ECO:0000313" key="11">
    <source>
        <dbReference type="Proteomes" id="UP000738126"/>
    </source>
</evidence>
<dbReference type="SUPFAM" id="SSF52540">
    <property type="entry name" value="P-loop containing nucleoside triphosphate hydrolases"/>
    <property type="match status" value="1"/>
</dbReference>
<dbReference type="InterPro" id="IPR003136">
    <property type="entry name" value="Cytidylate_kin"/>
</dbReference>
<comment type="catalytic activity">
    <reaction evidence="7 8">
        <text>CMP + ATP = CDP + ADP</text>
        <dbReference type="Rhea" id="RHEA:11600"/>
        <dbReference type="ChEBI" id="CHEBI:30616"/>
        <dbReference type="ChEBI" id="CHEBI:58069"/>
        <dbReference type="ChEBI" id="CHEBI:60377"/>
        <dbReference type="ChEBI" id="CHEBI:456216"/>
        <dbReference type="EC" id="2.7.4.25"/>
    </reaction>
</comment>
<gene>
    <name evidence="8" type="primary">cmk</name>
    <name evidence="10" type="ORF">CKO13_03785</name>
</gene>
<dbReference type="InterPro" id="IPR027417">
    <property type="entry name" value="P-loop_NTPase"/>
</dbReference>
<dbReference type="Proteomes" id="UP000738126">
    <property type="component" value="Unassembled WGS sequence"/>
</dbReference>
<keyword evidence="2 8" id="KW-0808">Transferase</keyword>
<dbReference type="RefSeq" id="WP_200256963.1">
    <property type="nucleotide sequence ID" value="NZ_NRSH01000026.1"/>
</dbReference>